<keyword evidence="2" id="KW-0547">Nucleotide-binding</keyword>
<evidence type="ECO:0000259" key="11">
    <source>
        <dbReference type="PROSITE" id="PS51198"/>
    </source>
</evidence>
<evidence type="ECO:0000256" key="6">
    <source>
        <dbReference type="ARBA" id="ARBA00023125"/>
    </source>
</evidence>
<protein>
    <recommendedName>
        <fullName evidence="9">DNA 3'-5' helicase</fullName>
        <ecNumber evidence="9">5.6.2.4</ecNumber>
    </recommendedName>
</protein>
<evidence type="ECO:0000256" key="7">
    <source>
        <dbReference type="ARBA" id="ARBA00023235"/>
    </source>
</evidence>
<dbReference type="InterPro" id="IPR013986">
    <property type="entry name" value="DExx_box_DNA_helicase_dom_sf"/>
</dbReference>
<dbReference type="GO" id="GO:0000725">
    <property type="term" value="P:recombinational repair"/>
    <property type="evidence" value="ECO:0007669"/>
    <property type="project" value="TreeGrafter"/>
</dbReference>
<evidence type="ECO:0000256" key="8">
    <source>
        <dbReference type="ARBA" id="ARBA00034617"/>
    </source>
</evidence>
<dbReference type="EMBL" id="LAZR01012327">
    <property type="protein sequence ID" value="KKM27403.1"/>
    <property type="molecule type" value="Genomic_DNA"/>
</dbReference>
<keyword evidence="3" id="KW-0378">Hydrolase</keyword>
<keyword evidence="4" id="KW-0347">Helicase</keyword>
<evidence type="ECO:0000256" key="3">
    <source>
        <dbReference type="ARBA" id="ARBA00022801"/>
    </source>
</evidence>
<dbReference type="PANTHER" id="PTHR11070:SF2">
    <property type="entry name" value="ATP-DEPENDENT DNA HELICASE SRS2"/>
    <property type="match status" value="1"/>
</dbReference>
<evidence type="ECO:0000259" key="12">
    <source>
        <dbReference type="PROSITE" id="PS51217"/>
    </source>
</evidence>
<dbReference type="Pfam" id="PF13361">
    <property type="entry name" value="UvrD_C"/>
    <property type="match status" value="1"/>
</dbReference>
<comment type="catalytic activity">
    <reaction evidence="10">
        <text>ATP + H2O = ADP + phosphate + H(+)</text>
        <dbReference type="Rhea" id="RHEA:13065"/>
        <dbReference type="ChEBI" id="CHEBI:15377"/>
        <dbReference type="ChEBI" id="CHEBI:15378"/>
        <dbReference type="ChEBI" id="CHEBI:30616"/>
        <dbReference type="ChEBI" id="CHEBI:43474"/>
        <dbReference type="ChEBI" id="CHEBI:456216"/>
        <dbReference type="EC" id="5.6.2.4"/>
    </reaction>
</comment>
<dbReference type="Pfam" id="PF00580">
    <property type="entry name" value="UvrD-helicase"/>
    <property type="match status" value="1"/>
</dbReference>
<dbReference type="GO" id="GO:0033202">
    <property type="term" value="C:DNA helicase complex"/>
    <property type="evidence" value="ECO:0007669"/>
    <property type="project" value="TreeGrafter"/>
</dbReference>
<feature type="domain" description="UvrD-like helicase ATP-binding" evidence="11">
    <location>
        <begin position="21"/>
        <end position="297"/>
    </location>
</feature>
<gene>
    <name evidence="13" type="ORF">LCGC14_1575030</name>
</gene>
<evidence type="ECO:0000256" key="9">
    <source>
        <dbReference type="ARBA" id="ARBA00034808"/>
    </source>
</evidence>
<dbReference type="PROSITE" id="PS51198">
    <property type="entry name" value="UVRD_HELICASE_ATP_BIND"/>
    <property type="match status" value="1"/>
</dbReference>
<dbReference type="Gene3D" id="3.40.50.300">
    <property type="entry name" value="P-loop containing nucleotide triphosphate hydrolases"/>
    <property type="match status" value="2"/>
</dbReference>
<comment type="catalytic activity">
    <reaction evidence="8">
        <text>Couples ATP hydrolysis with the unwinding of duplex DNA by translocating in the 3'-5' direction.</text>
        <dbReference type="EC" id="5.6.2.4"/>
    </reaction>
</comment>
<dbReference type="GO" id="GO:0005829">
    <property type="term" value="C:cytosol"/>
    <property type="evidence" value="ECO:0007669"/>
    <property type="project" value="TreeGrafter"/>
</dbReference>
<dbReference type="InterPro" id="IPR014016">
    <property type="entry name" value="UvrD-like_ATP-bd"/>
</dbReference>
<dbReference type="EC" id="5.6.2.4" evidence="9"/>
<evidence type="ECO:0000256" key="10">
    <source>
        <dbReference type="ARBA" id="ARBA00048988"/>
    </source>
</evidence>
<dbReference type="Gene3D" id="1.10.10.160">
    <property type="match status" value="1"/>
</dbReference>
<feature type="domain" description="UvrD-like helicase C-terminal" evidence="12">
    <location>
        <begin position="298"/>
        <end position="384"/>
    </location>
</feature>
<proteinExistence type="inferred from homology"/>
<feature type="non-terminal residue" evidence="13">
    <location>
        <position position="384"/>
    </location>
</feature>
<name>A0A0F9KZH0_9ZZZZ</name>
<organism evidence="13">
    <name type="scientific">marine sediment metagenome</name>
    <dbReference type="NCBI Taxonomy" id="412755"/>
    <lineage>
        <taxon>unclassified sequences</taxon>
        <taxon>metagenomes</taxon>
        <taxon>ecological metagenomes</taxon>
    </lineage>
</organism>
<dbReference type="GO" id="GO:0043138">
    <property type="term" value="F:3'-5' DNA helicase activity"/>
    <property type="evidence" value="ECO:0007669"/>
    <property type="project" value="UniProtKB-EC"/>
</dbReference>
<dbReference type="PROSITE" id="PS51217">
    <property type="entry name" value="UVRD_HELICASE_CTER"/>
    <property type="match status" value="1"/>
</dbReference>
<evidence type="ECO:0000256" key="4">
    <source>
        <dbReference type="ARBA" id="ARBA00022806"/>
    </source>
</evidence>
<dbReference type="SUPFAM" id="SSF52540">
    <property type="entry name" value="P-loop containing nucleoside triphosphate hydrolases"/>
    <property type="match status" value="1"/>
</dbReference>
<evidence type="ECO:0000313" key="13">
    <source>
        <dbReference type="EMBL" id="KKM27403.1"/>
    </source>
</evidence>
<keyword evidence="7" id="KW-0413">Isomerase</keyword>
<dbReference type="GO" id="GO:0003677">
    <property type="term" value="F:DNA binding"/>
    <property type="evidence" value="ECO:0007669"/>
    <property type="project" value="UniProtKB-KW"/>
</dbReference>
<dbReference type="InterPro" id="IPR014017">
    <property type="entry name" value="DNA_helicase_UvrD-like_C"/>
</dbReference>
<accession>A0A0F9KZH0</accession>
<evidence type="ECO:0000256" key="1">
    <source>
        <dbReference type="ARBA" id="ARBA00009922"/>
    </source>
</evidence>
<sequence length="384" mass="44288">MSAYPCRYHGRKYNQSMNILDNVTESQKEAITHIDGPLLVIAGAGSGKTRVITRRIGHLIEKGIDPLNILAITFTNKAANEMKERLDEFLDQKGMWISTFHAMCARILRNEVELLGYSKHFSIYDTGDQITCIKSVMNELNLDTTNWRPSSIAASISNAKNELLSVDKFSEYKSGYYNKIVASIYAKYQKSLEANNALDFDDLLSMVVHLFENYPEVLEKYQNKFKYILIDEYQDTNHAQYTIIRLLSERYKNICATGDPDQSIYGWRGANIQNILNFEEDYPDAKTVRLEQNYRSTKIILNVASEVIKNNRSRKPKSLWTQNNEGNKVRMIHCEDENIEAMEIVSYITEFVNNGNKHSDIAIFYRTNAQSRVFESYLRKEGIP</sequence>
<dbReference type="PANTHER" id="PTHR11070">
    <property type="entry name" value="UVRD / RECB / PCRA DNA HELICASE FAMILY MEMBER"/>
    <property type="match status" value="1"/>
</dbReference>
<dbReference type="GO" id="GO:0005524">
    <property type="term" value="F:ATP binding"/>
    <property type="evidence" value="ECO:0007669"/>
    <property type="project" value="UniProtKB-KW"/>
</dbReference>
<evidence type="ECO:0000256" key="5">
    <source>
        <dbReference type="ARBA" id="ARBA00022840"/>
    </source>
</evidence>
<evidence type="ECO:0000256" key="2">
    <source>
        <dbReference type="ARBA" id="ARBA00022741"/>
    </source>
</evidence>
<comment type="similarity">
    <text evidence="1">Belongs to the helicase family. UvrD subfamily.</text>
</comment>
<dbReference type="InterPro" id="IPR027417">
    <property type="entry name" value="P-loop_NTPase"/>
</dbReference>
<dbReference type="GO" id="GO:0016787">
    <property type="term" value="F:hydrolase activity"/>
    <property type="evidence" value="ECO:0007669"/>
    <property type="project" value="UniProtKB-KW"/>
</dbReference>
<dbReference type="CDD" id="cd17932">
    <property type="entry name" value="DEXQc_UvrD"/>
    <property type="match status" value="1"/>
</dbReference>
<dbReference type="InterPro" id="IPR000212">
    <property type="entry name" value="DNA_helicase_UvrD/REP"/>
</dbReference>
<comment type="caution">
    <text evidence="13">The sequence shown here is derived from an EMBL/GenBank/DDBJ whole genome shotgun (WGS) entry which is preliminary data.</text>
</comment>
<keyword evidence="6" id="KW-0238">DNA-binding</keyword>
<dbReference type="FunFam" id="1.10.10.160:FF:000001">
    <property type="entry name" value="ATP-dependent DNA helicase"/>
    <property type="match status" value="1"/>
</dbReference>
<keyword evidence="5" id="KW-0067">ATP-binding</keyword>
<reference evidence="13" key="1">
    <citation type="journal article" date="2015" name="Nature">
        <title>Complex archaea that bridge the gap between prokaryotes and eukaryotes.</title>
        <authorList>
            <person name="Spang A."/>
            <person name="Saw J.H."/>
            <person name="Jorgensen S.L."/>
            <person name="Zaremba-Niedzwiedzka K."/>
            <person name="Martijn J."/>
            <person name="Lind A.E."/>
            <person name="van Eijk R."/>
            <person name="Schleper C."/>
            <person name="Guy L."/>
            <person name="Ettema T.J."/>
        </authorList>
    </citation>
    <scope>NUCLEOTIDE SEQUENCE</scope>
</reference>
<dbReference type="AlphaFoldDB" id="A0A0F9KZH0"/>